<keyword evidence="3" id="KW-1185">Reference proteome</keyword>
<accession>A0A1E1LFF7</accession>
<proteinExistence type="predicted"/>
<evidence type="ECO:0000313" key="2">
    <source>
        <dbReference type="EMBL" id="CZT09270.1"/>
    </source>
</evidence>
<evidence type="ECO:0000256" key="1">
    <source>
        <dbReference type="SAM" id="MobiDB-lite"/>
    </source>
</evidence>
<organism evidence="2 3">
    <name type="scientific">Rhynchosporium agropyri</name>
    <dbReference type="NCBI Taxonomy" id="914238"/>
    <lineage>
        <taxon>Eukaryota</taxon>
        <taxon>Fungi</taxon>
        <taxon>Dikarya</taxon>
        <taxon>Ascomycota</taxon>
        <taxon>Pezizomycotina</taxon>
        <taxon>Leotiomycetes</taxon>
        <taxon>Helotiales</taxon>
        <taxon>Ploettnerulaceae</taxon>
        <taxon>Rhynchosporium</taxon>
    </lineage>
</organism>
<dbReference type="EMBL" id="FJUX01000113">
    <property type="protein sequence ID" value="CZT09270.1"/>
    <property type="molecule type" value="Genomic_DNA"/>
</dbReference>
<dbReference type="InterPro" id="IPR036875">
    <property type="entry name" value="Znf_CCHC_sf"/>
</dbReference>
<dbReference type="AlphaFoldDB" id="A0A1E1LFF7"/>
<feature type="region of interest" description="Disordered" evidence="1">
    <location>
        <begin position="1"/>
        <end position="32"/>
    </location>
</feature>
<protein>
    <recommendedName>
        <fullName evidence="4">CCHC-type domain-containing protein</fullName>
    </recommendedName>
</protein>
<dbReference type="SUPFAM" id="SSF57756">
    <property type="entry name" value="Retrovirus zinc finger-like domains"/>
    <property type="match status" value="1"/>
</dbReference>
<evidence type="ECO:0008006" key="4">
    <source>
        <dbReference type="Google" id="ProtNLM"/>
    </source>
</evidence>
<reference evidence="3" key="1">
    <citation type="submission" date="2016-03" db="EMBL/GenBank/DDBJ databases">
        <authorList>
            <person name="Guldener U."/>
        </authorList>
    </citation>
    <scope>NUCLEOTIDE SEQUENCE [LARGE SCALE GENOMIC DNA]</scope>
    <source>
        <strain evidence="3">04CH-RAC-A.6.1</strain>
    </source>
</reference>
<sequence length="395" mass="43340">MTRNGHKKNQYQQHFAAGKGQTASNDNYGGSKPQAQIVEEDVEYEIPRPSLVQGNRVSAPRNSGGQNGLRNFKQTTTTTVVGSSRNSGGHNGLRNFKKTTTTTVVDFNYHANETDFRAMDALTLINQSSTAAFQTVPNRAIMAATGPKKGNSKAKETPTSQTRNPAQSGSQTKPTRQFKPTGADLKVCGNCGTAGHTLSRCIGPTEENGFIMGCPHCNTKDHLWEQCSSYDASRHAHVMLFKRQHRPQFGSSILLSDLPEGKQPVGDTPGGKWHGKMPWTTETAASIQAAAENYWAGYQYQSDPAKDAIFVRDGRWLKKGGGRLPNVVPKDAISTKVQATRPKLRTQKRKNEVPTDGQEYRLLKRRSMTSASPEADKRPKLGEHEGFIKAESLLD</sequence>
<dbReference type="GO" id="GO:0003676">
    <property type="term" value="F:nucleic acid binding"/>
    <property type="evidence" value="ECO:0007669"/>
    <property type="project" value="InterPro"/>
</dbReference>
<dbReference type="OrthoDB" id="4777753at2759"/>
<feature type="compositionally biased region" description="Basic and acidic residues" evidence="1">
    <location>
        <begin position="349"/>
        <end position="362"/>
    </location>
</feature>
<dbReference type="GO" id="GO:0008270">
    <property type="term" value="F:zinc ion binding"/>
    <property type="evidence" value="ECO:0007669"/>
    <property type="project" value="InterPro"/>
</dbReference>
<gene>
    <name evidence="2" type="ORF">RAG0_14077</name>
</gene>
<dbReference type="Proteomes" id="UP000178912">
    <property type="component" value="Unassembled WGS sequence"/>
</dbReference>
<feature type="compositionally biased region" description="Basic and acidic residues" evidence="1">
    <location>
        <begin position="374"/>
        <end position="388"/>
    </location>
</feature>
<name>A0A1E1LFF7_9HELO</name>
<feature type="region of interest" description="Disordered" evidence="1">
    <location>
        <begin position="144"/>
        <end position="181"/>
    </location>
</feature>
<feature type="compositionally biased region" description="Polar residues" evidence="1">
    <location>
        <begin position="157"/>
        <end position="175"/>
    </location>
</feature>
<feature type="region of interest" description="Disordered" evidence="1">
    <location>
        <begin position="337"/>
        <end position="395"/>
    </location>
</feature>
<evidence type="ECO:0000313" key="3">
    <source>
        <dbReference type="Proteomes" id="UP000178912"/>
    </source>
</evidence>